<feature type="compositionally biased region" description="Polar residues" evidence="5">
    <location>
        <begin position="128"/>
        <end position="146"/>
    </location>
</feature>
<dbReference type="InterPro" id="IPR029760">
    <property type="entry name" value="GPX_CS"/>
</dbReference>
<comment type="similarity">
    <text evidence="1 4">Belongs to the glutathione peroxidase family.</text>
</comment>
<dbReference type="SUPFAM" id="SSF52833">
    <property type="entry name" value="Thioredoxin-like"/>
    <property type="match status" value="1"/>
</dbReference>
<keyword evidence="3 4" id="KW-0560">Oxidoreductase</keyword>
<feature type="region of interest" description="Disordered" evidence="5">
    <location>
        <begin position="103"/>
        <end position="146"/>
    </location>
</feature>
<evidence type="ECO:0000313" key="6">
    <source>
        <dbReference type="EMBL" id="ORY38736.1"/>
    </source>
</evidence>
<keyword evidence="7" id="KW-1185">Reference proteome</keyword>
<keyword evidence="2 4" id="KW-0575">Peroxidase</keyword>
<gene>
    <name evidence="6" type="ORF">LY90DRAFT_672556</name>
</gene>
<evidence type="ECO:0000256" key="4">
    <source>
        <dbReference type="RuleBase" id="RU000499"/>
    </source>
</evidence>
<dbReference type="OrthoDB" id="446890at2759"/>
<dbReference type="AlphaFoldDB" id="A0A1Y2BVF9"/>
<comment type="caution">
    <text evidence="6">The sequence shown here is derived from an EMBL/GenBank/DDBJ whole genome shotgun (WGS) entry which is preliminary data.</text>
</comment>
<dbReference type="GO" id="GO:0004601">
    <property type="term" value="F:peroxidase activity"/>
    <property type="evidence" value="ECO:0007669"/>
    <property type="project" value="UniProtKB-KW"/>
</dbReference>
<dbReference type="PRINTS" id="PR01011">
    <property type="entry name" value="GLUTPROXDASE"/>
</dbReference>
<dbReference type="Pfam" id="PF00255">
    <property type="entry name" value="GSHPx"/>
    <property type="match status" value="1"/>
</dbReference>
<accession>A0A1Y2BVF9</accession>
<dbReference type="Gene3D" id="3.40.30.10">
    <property type="entry name" value="Glutaredoxin"/>
    <property type="match status" value="1"/>
</dbReference>
<evidence type="ECO:0000256" key="2">
    <source>
        <dbReference type="ARBA" id="ARBA00022559"/>
    </source>
</evidence>
<proteinExistence type="inferred from homology"/>
<evidence type="ECO:0000256" key="3">
    <source>
        <dbReference type="ARBA" id="ARBA00023002"/>
    </source>
</evidence>
<evidence type="ECO:0000256" key="5">
    <source>
        <dbReference type="SAM" id="MobiDB-lite"/>
    </source>
</evidence>
<sequence length="146" mass="16746">MGLEILDFPCNQFGHEAPGNDDEIHQFCTLKYNTTFDQFKKIDVNGENASPLYQYLKKQIQNDEINGTKNKLAMKGVEVLSTTCKKPGDIKWNFTKFLVDKEGKRENNQKSNKESSSSSTSMYIKNNEYTSLNDYENSKFSNDSDD</sequence>
<protein>
    <recommendedName>
        <fullName evidence="4">Glutathione peroxidase</fullName>
    </recommendedName>
</protein>
<dbReference type="Proteomes" id="UP000193920">
    <property type="component" value="Unassembled WGS sequence"/>
</dbReference>
<evidence type="ECO:0000313" key="7">
    <source>
        <dbReference type="Proteomes" id="UP000193920"/>
    </source>
</evidence>
<dbReference type="PANTHER" id="PTHR11592:SF78">
    <property type="entry name" value="GLUTATHIONE PEROXIDASE"/>
    <property type="match status" value="1"/>
</dbReference>
<evidence type="ECO:0000256" key="1">
    <source>
        <dbReference type="ARBA" id="ARBA00006926"/>
    </source>
</evidence>
<dbReference type="STRING" id="1754190.A0A1Y2BVF9"/>
<dbReference type="InterPro" id="IPR000889">
    <property type="entry name" value="Glutathione_peroxidase"/>
</dbReference>
<dbReference type="EMBL" id="MCOG01000135">
    <property type="protein sequence ID" value="ORY38736.1"/>
    <property type="molecule type" value="Genomic_DNA"/>
</dbReference>
<dbReference type="PROSITE" id="PS51355">
    <property type="entry name" value="GLUTATHIONE_PEROXID_3"/>
    <property type="match status" value="1"/>
</dbReference>
<reference evidence="6 7" key="1">
    <citation type="submission" date="2016-08" db="EMBL/GenBank/DDBJ databases">
        <title>A Parts List for Fungal Cellulosomes Revealed by Comparative Genomics.</title>
        <authorList>
            <consortium name="DOE Joint Genome Institute"/>
            <person name="Haitjema C.H."/>
            <person name="Gilmore S.P."/>
            <person name="Henske J.K."/>
            <person name="Solomon K.V."/>
            <person name="De Groot R."/>
            <person name="Kuo A."/>
            <person name="Mondo S.J."/>
            <person name="Salamov A.A."/>
            <person name="Labutti K."/>
            <person name="Zhao Z."/>
            <person name="Chiniquy J."/>
            <person name="Barry K."/>
            <person name="Brewer H.M."/>
            <person name="Purvine S.O."/>
            <person name="Wright A.T."/>
            <person name="Boxma B."/>
            <person name="Van Alen T."/>
            <person name="Hackstein J.H."/>
            <person name="Baker S.E."/>
            <person name="Grigoriev I.V."/>
            <person name="O'Malley M.A."/>
        </authorList>
    </citation>
    <scope>NUCLEOTIDE SEQUENCE [LARGE SCALE GENOMIC DNA]</scope>
    <source>
        <strain evidence="6 7">G1</strain>
    </source>
</reference>
<dbReference type="PROSITE" id="PS00763">
    <property type="entry name" value="GLUTATHIONE_PEROXID_2"/>
    <property type="match status" value="1"/>
</dbReference>
<dbReference type="InterPro" id="IPR036249">
    <property type="entry name" value="Thioredoxin-like_sf"/>
</dbReference>
<feature type="compositionally biased region" description="Low complexity" evidence="5">
    <location>
        <begin position="114"/>
        <end position="127"/>
    </location>
</feature>
<feature type="compositionally biased region" description="Basic and acidic residues" evidence="5">
    <location>
        <begin position="103"/>
        <end position="113"/>
    </location>
</feature>
<dbReference type="PANTHER" id="PTHR11592">
    <property type="entry name" value="GLUTATHIONE PEROXIDASE"/>
    <property type="match status" value="1"/>
</dbReference>
<dbReference type="GO" id="GO:0034599">
    <property type="term" value="P:cellular response to oxidative stress"/>
    <property type="evidence" value="ECO:0007669"/>
    <property type="project" value="TreeGrafter"/>
</dbReference>
<organism evidence="6 7">
    <name type="scientific">Neocallimastix californiae</name>
    <dbReference type="NCBI Taxonomy" id="1754190"/>
    <lineage>
        <taxon>Eukaryota</taxon>
        <taxon>Fungi</taxon>
        <taxon>Fungi incertae sedis</taxon>
        <taxon>Chytridiomycota</taxon>
        <taxon>Chytridiomycota incertae sedis</taxon>
        <taxon>Neocallimastigomycetes</taxon>
        <taxon>Neocallimastigales</taxon>
        <taxon>Neocallimastigaceae</taxon>
        <taxon>Neocallimastix</taxon>
    </lineage>
</organism>
<name>A0A1Y2BVF9_9FUNG</name>